<comment type="caution">
    <text evidence="1">The sequence shown here is derived from an EMBL/GenBank/DDBJ whole genome shotgun (WGS) entry which is preliminary data.</text>
</comment>
<proteinExistence type="predicted"/>
<name>A0ACB9BGX8_CICIN</name>
<accession>A0ACB9BGX8</accession>
<gene>
    <name evidence="1" type="ORF">L2E82_32625</name>
</gene>
<dbReference type="Proteomes" id="UP001055811">
    <property type="component" value="Linkage Group LG06"/>
</dbReference>
<reference evidence="2" key="1">
    <citation type="journal article" date="2022" name="Mol. Ecol. Resour.">
        <title>The genomes of chicory, endive, great burdock and yacon provide insights into Asteraceae palaeo-polyploidization history and plant inulin production.</title>
        <authorList>
            <person name="Fan W."/>
            <person name="Wang S."/>
            <person name="Wang H."/>
            <person name="Wang A."/>
            <person name="Jiang F."/>
            <person name="Liu H."/>
            <person name="Zhao H."/>
            <person name="Xu D."/>
            <person name="Zhang Y."/>
        </authorList>
    </citation>
    <scope>NUCLEOTIDE SEQUENCE [LARGE SCALE GENOMIC DNA]</scope>
    <source>
        <strain evidence="2">cv. Punajuju</strain>
    </source>
</reference>
<evidence type="ECO:0000313" key="2">
    <source>
        <dbReference type="Proteomes" id="UP001055811"/>
    </source>
</evidence>
<organism evidence="1 2">
    <name type="scientific">Cichorium intybus</name>
    <name type="common">Chicory</name>
    <dbReference type="NCBI Taxonomy" id="13427"/>
    <lineage>
        <taxon>Eukaryota</taxon>
        <taxon>Viridiplantae</taxon>
        <taxon>Streptophyta</taxon>
        <taxon>Embryophyta</taxon>
        <taxon>Tracheophyta</taxon>
        <taxon>Spermatophyta</taxon>
        <taxon>Magnoliopsida</taxon>
        <taxon>eudicotyledons</taxon>
        <taxon>Gunneridae</taxon>
        <taxon>Pentapetalae</taxon>
        <taxon>asterids</taxon>
        <taxon>campanulids</taxon>
        <taxon>Asterales</taxon>
        <taxon>Asteraceae</taxon>
        <taxon>Cichorioideae</taxon>
        <taxon>Cichorieae</taxon>
        <taxon>Cichoriinae</taxon>
        <taxon>Cichorium</taxon>
    </lineage>
</organism>
<reference evidence="1 2" key="2">
    <citation type="journal article" date="2022" name="Mol. Ecol. Resour.">
        <title>The genomes of chicory, endive, great burdock and yacon provide insights into Asteraceae paleo-polyploidization history and plant inulin production.</title>
        <authorList>
            <person name="Fan W."/>
            <person name="Wang S."/>
            <person name="Wang H."/>
            <person name="Wang A."/>
            <person name="Jiang F."/>
            <person name="Liu H."/>
            <person name="Zhao H."/>
            <person name="Xu D."/>
            <person name="Zhang Y."/>
        </authorList>
    </citation>
    <scope>NUCLEOTIDE SEQUENCE [LARGE SCALE GENOMIC DNA]</scope>
    <source>
        <strain evidence="2">cv. Punajuju</strain>
        <tissue evidence="1">Leaves</tissue>
    </source>
</reference>
<sequence>MHNSFDHSDPSRSRSMLVAASMDIQRMYSELEVTVIDVAIDVQLAWDEKDRLPPPQGLRSGAIFSLGLFVMLCSSFRWSNQDLHRLHLLILLLHLRFPFIYNKDLILCNRQLIKGN</sequence>
<evidence type="ECO:0000313" key="1">
    <source>
        <dbReference type="EMBL" id="KAI3721609.1"/>
    </source>
</evidence>
<keyword evidence="2" id="KW-1185">Reference proteome</keyword>
<protein>
    <submittedName>
        <fullName evidence="1">Uncharacterized protein</fullName>
    </submittedName>
</protein>
<dbReference type="EMBL" id="CM042014">
    <property type="protein sequence ID" value="KAI3721609.1"/>
    <property type="molecule type" value="Genomic_DNA"/>
</dbReference>